<evidence type="ECO:0000256" key="2">
    <source>
        <dbReference type="ARBA" id="ARBA00022729"/>
    </source>
</evidence>
<protein>
    <submittedName>
        <fullName evidence="4">Uncharacterized protein</fullName>
    </submittedName>
</protein>
<dbReference type="Pfam" id="PF03480">
    <property type="entry name" value="DctP"/>
    <property type="match status" value="1"/>
</dbReference>
<comment type="subcellular location">
    <subcellularLocation>
        <location evidence="1">Periplasm</location>
    </subcellularLocation>
</comment>
<dbReference type="AlphaFoldDB" id="A0A5A9YYT7"/>
<name>A0A5A9YYT7_9RHOB</name>
<dbReference type="GO" id="GO:0055085">
    <property type="term" value="P:transmembrane transport"/>
    <property type="evidence" value="ECO:0007669"/>
    <property type="project" value="InterPro"/>
</dbReference>
<evidence type="ECO:0000313" key="5">
    <source>
        <dbReference type="Proteomes" id="UP000325291"/>
    </source>
</evidence>
<dbReference type="Proteomes" id="UP000325291">
    <property type="component" value="Unassembled WGS sequence"/>
</dbReference>
<evidence type="ECO:0000313" key="4">
    <source>
        <dbReference type="EMBL" id="KAA0910035.1"/>
    </source>
</evidence>
<keyword evidence="3" id="KW-0574">Periplasm</keyword>
<comment type="caution">
    <text evidence="4">The sequence shown here is derived from an EMBL/GenBank/DDBJ whole genome shotgun (WGS) entry which is preliminary data.</text>
</comment>
<keyword evidence="5" id="KW-1185">Reference proteome</keyword>
<evidence type="ECO:0000256" key="1">
    <source>
        <dbReference type="ARBA" id="ARBA00004418"/>
    </source>
</evidence>
<dbReference type="Gene3D" id="3.40.190.170">
    <property type="entry name" value="Bacterial extracellular solute-binding protein, family 7"/>
    <property type="match status" value="1"/>
</dbReference>
<dbReference type="EMBL" id="VINQ01000020">
    <property type="protein sequence ID" value="KAA0910035.1"/>
    <property type="molecule type" value="Genomic_DNA"/>
</dbReference>
<evidence type="ECO:0000256" key="3">
    <source>
        <dbReference type="ARBA" id="ARBA00022764"/>
    </source>
</evidence>
<sequence>MMTFSRGLTAIETIAAIGWAGLVQAQTVLCYNEGGPNRGARVAALQYFADRVEELSGGDMKIDIIWGGALLKFKATADGIKNGVADLGTVLAAYAPNQMKALSIDDLPIAESSDAWVGMRSMFELMTTNEQLRKSLAQQNAVYITNFHSTALQINCRDGVELNSVEDISGLSPIQTGFETQVDALATVLPCAGSYSPPPKCACPQPMICNKVGSSSRPRSVSV</sequence>
<dbReference type="InterPro" id="IPR038404">
    <property type="entry name" value="TRAP_DctP_sf"/>
</dbReference>
<dbReference type="InterPro" id="IPR018389">
    <property type="entry name" value="DctP_fam"/>
</dbReference>
<keyword evidence="2" id="KW-0732">Signal</keyword>
<gene>
    <name evidence="4" type="ORF">FLO80_18835</name>
</gene>
<proteinExistence type="predicted"/>
<reference evidence="4 5" key="1">
    <citation type="submission" date="2019-07" db="EMBL/GenBank/DDBJ databases">
        <title>Aquicoccus porphyridii gen. nov., sp. nov., isolated from a small marine red alga, Porphyridium marinum.</title>
        <authorList>
            <person name="Liu L."/>
        </authorList>
    </citation>
    <scope>NUCLEOTIDE SEQUENCE [LARGE SCALE GENOMIC DNA]</scope>
    <source>
        <strain evidence="4 5">L1 8-17</strain>
    </source>
</reference>
<accession>A0A5A9YYT7</accession>
<dbReference type="GO" id="GO:0042597">
    <property type="term" value="C:periplasmic space"/>
    <property type="evidence" value="ECO:0007669"/>
    <property type="project" value="UniProtKB-SubCell"/>
</dbReference>
<organism evidence="4 5">
    <name type="scientific">Aquicoccus porphyridii</name>
    <dbReference type="NCBI Taxonomy" id="1852029"/>
    <lineage>
        <taxon>Bacteria</taxon>
        <taxon>Pseudomonadati</taxon>
        <taxon>Pseudomonadota</taxon>
        <taxon>Alphaproteobacteria</taxon>
        <taxon>Rhodobacterales</taxon>
        <taxon>Paracoccaceae</taxon>
        <taxon>Aquicoccus</taxon>
    </lineage>
</organism>